<evidence type="ECO:0000256" key="10">
    <source>
        <dbReference type="ARBA" id="ARBA00023237"/>
    </source>
</evidence>
<keyword evidence="7 12" id="KW-0798">TonB box</keyword>
<dbReference type="InterPro" id="IPR010916">
    <property type="entry name" value="TonB_box_CS"/>
</dbReference>
<evidence type="ECO:0000256" key="3">
    <source>
        <dbReference type="ARBA" id="ARBA00022448"/>
    </source>
</evidence>
<proteinExistence type="inferred from homology"/>
<dbReference type="InterPro" id="IPR039426">
    <property type="entry name" value="TonB-dep_rcpt-like"/>
</dbReference>
<evidence type="ECO:0000256" key="6">
    <source>
        <dbReference type="ARBA" id="ARBA00022729"/>
    </source>
</evidence>
<dbReference type="SUPFAM" id="SSF56935">
    <property type="entry name" value="Porins"/>
    <property type="match status" value="1"/>
</dbReference>
<comment type="subcellular location">
    <subcellularLocation>
        <location evidence="1 11">Cell outer membrane</location>
        <topology evidence="1 11">Multi-pass membrane protein</topology>
    </subcellularLocation>
</comment>
<dbReference type="InterPro" id="IPR000531">
    <property type="entry name" value="Beta-barrel_TonB"/>
</dbReference>
<dbReference type="Proteomes" id="UP000274350">
    <property type="component" value="Chromosome"/>
</dbReference>
<dbReference type="GO" id="GO:0015344">
    <property type="term" value="F:siderophore uptake transmembrane transporter activity"/>
    <property type="evidence" value="ECO:0007669"/>
    <property type="project" value="TreeGrafter"/>
</dbReference>
<dbReference type="AlphaFoldDB" id="A0A6M4A391"/>
<evidence type="ECO:0000256" key="12">
    <source>
        <dbReference type="PROSITE-ProRule" id="PRU10143"/>
    </source>
</evidence>
<evidence type="ECO:0000256" key="4">
    <source>
        <dbReference type="ARBA" id="ARBA00022452"/>
    </source>
</evidence>
<name>A0A6M4A391_9BURK</name>
<dbReference type="Pfam" id="PF07715">
    <property type="entry name" value="Plug"/>
    <property type="match status" value="1"/>
</dbReference>
<keyword evidence="5 11" id="KW-0812">Transmembrane</keyword>
<dbReference type="EMBL" id="CP051152">
    <property type="protein sequence ID" value="QJQ05776.1"/>
    <property type="molecule type" value="Genomic_DNA"/>
</dbReference>
<dbReference type="InterPro" id="IPR037066">
    <property type="entry name" value="Plug_dom_sf"/>
</dbReference>
<evidence type="ECO:0000256" key="11">
    <source>
        <dbReference type="PROSITE-ProRule" id="PRU01360"/>
    </source>
</evidence>
<keyword evidence="10 11" id="KW-0998">Cell outer membrane</keyword>
<evidence type="ECO:0000256" key="2">
    <source>
        <dbReference type="ARBA" id="ARBA00009810"/>
    </source>
</evidence>
<gene>
    <name evidence="17" type="ORF">EJG51_007840</name>
</gene>
<dbReference type="KEGG" id="upi:EJG51_007840"/>
<feature type="short sequence motif" description="TonB box" evidence="12">
    <location>
        <begin position="36"/>
        <end position="42"/>
    </location>
</feature>
<keyword evidence="18" id="KW-1185">Reference proteome</keyword>
<evidence type="ECO:0000313" key="18">
    <source>
        <dbReference type="Proteomes" id="UP000274350"/>
    </source>
</evidence>
<dbReference type="Gene3D" id="2.170.130.10">
    <property type="entry name" value="TonB-dependent receptor, plug domain"/>
    <property type="match status" value="1"/>
</dbReference>
<feature type="chain" id="PRO_5027006091" evidence="14">
    <location>
        <begin position="30"/>
        <end position="672"/>
    </location>
</feature>
<dbReference type="Gene3D" id="2.40.170.20">
    <property type="entry name" value="TonB-dependent receptor, beta-barrel domain"/>
    <property type="match status" value="1"/>
</dbReference>
<feature type="domain" description="TonB-dependent receptor-like beta-barrel" evidence="15">
    <location>
        <begin position="261"/>
        <end position="641"/>
    </location>
</feature>
<evidence type="ECO:0000256" key="13">
    <source>
        <dbReference type="RuleBase" id="RU003357"/>
    </source>
</evidence>
<comment type="similarity">
    <text evidence="2 11 13">Belongs to the TonB-dependent receptor family.</text>
</comment>
<dbReference type="InterPro" id="IPR036942">
    <property type="entry name" value="Beta-barrel_TonB_sf"/>
</dbReference>
<organism evidence="17 18">
    <name type="scientific">Undibacterium piscinae</name>
    <dbReference type="NCBI Taxonomy" id="2495591"/>
    <lineage>
        <taxon>Bacteria</taxon>
        <taxon>Pseudomonadati</taxon>
        <taxon>Pseudomonadota</taxon>
        <taxon>Betaproteobacteria</taxon>
        <taxon>Burkholderiales</taxon>
        <taxon>Oxalobacteraceae</taxon>
        <taxon>Undibacterium</taxon>
    </lineage>
</organism>
<evidence type="ECO:0000256" key="5">
    <source>
        <dbReference type="ARBA" id="ARBA00022692"/>
    </source>
</evidence>
<dbReference type="InterPro" id="IPR012910">
    <property type="entry name" value="Plug_dom"/>
</dbReference>
<dbReference type="PANTHER" id="PTHR30069">
    <property type="entry name" value="TONB-DEPENDENT OUTER MEMBRANE RECEPTOR"/>
    <property type="match status" value="1"/>
</dbReference>
<keyword evidence="6 14" id="KW-0732">Signal</keyword>
<dbReference type="PROSITE" id="PS52016">
    <property type="entry name" value="TONB_DEPENDENT_REC_3"/>
    <property type="match status" value="1"/>
</dbReference>
<keyword evidence="4 11" id="KW-1134">Transmembrane beta strand</keyword>
<dbReference type="Pfam" id="PF00593">
    <property type="entry name" value="TonB_dep_Rec_b-barrel"/>
    <property type="match status" value="1"/>
</dbReference>
<evidence type="ECO:0000256" key="8">
    <source>
        <dbReference type="ARBA" id="ARBA00023136"/>
    </source>
</evidence>
<evidence type="ECO:0000256" key="7">
    <source>
        <dbReference type="ARBA" id="ARBA00023077"/>
    </source>
</evidence>
<keyword evidence="9 17" id="KW-0675">Receptor</keyword>
<evidence type="ECO:0000256" key="9">
    <source>
        <dbReference type="ARBA" id="ARBA00023170"/>
    </source>
</evidence>
<evidence type="ECO:0000313" key="17">
    <source>
        <dbReference type="EMBL" id="QJQ05776.1"/>
    </source>
</evidence>
<keyword evidence="3 11" id="KW-0813">Transport</keyword>
<dbReference type="GO" id="GO:0009279">
    <property type="term" value="C:cell outer membrane"/>
    <property type="evidence" value="ECO:0007669"/>
    <property type="project" value="UniProtKB-SubCell"/>
</dbReference>
<dbReference type="GO" id="GO:0044718">
    <property type="term" value="P:siderophore transmembrane transport"/>
    <property type="evidence" value="ECO:0007669"/>
    <property type="project" value="TreeGrafter"/>
</dbReference>
<accession>A0A6M4A391</accession>
<dbReference type="OrthoDB" id="9795928at2"/>
<evidence type="ECO:0000256" key="14">
    <source>
        <dbReference type="SAM" id="SignalP"/>
    </source>
</evidence>
<evidence type="ECO:0000259" key="16">
    <source>
        <dbReference type="Pfam" id="PF07715"/>
    </source>
</evidence>
<dbReference type="PROSITE" id="PS00430">
    <property type="entry name" value="TONB_DEPENDENT_REC_1"/>
    <property type="match status" value="1"/>
</dbReference>
<dbReference type="PANTHER" id="PTHR30069:SF40">
    <property type="entry name" value="TONB-DEPENDENT RECEPTOR NMB0964-RELATED"/>
    <property type="match status" value="1"/>
</dbReference>
<feature type="signal peptide" evidence="14">
    <location>
        <begin position="1"/>
        <end position="29"/>
    </location>
</feature>
<keyword evidence="8 11" id="KW-0472">Membrane</keyword>
<reference evidence="17 18" key="1">
    <citation type="journal article" date="2019" name="Int. J. Syst. Evol. Microbiol.">
        <title>Undibacterium piscinae sp. nov., isolated from Korean shiner intestine.</title>
        <authorList>
            <person name="Lee S.Y."/>
            <person name="Kang W."/>
            <person name="Kim P.S."/>
            <person name="Kim H.S."/>
            <person name="Sung H."/>
            <person name="Shin N.R."/>
            <person name="Whon T.W."/>
            <person name="Yun J.H."/>
            <person name="Lee J.Y."/>
            <person name="Lee J.Y."/>
            <person name="Jung M.J."/>
            <person name="Jeong Y.S."/>
            <person name="Tak E.J."/>
            <person name="Han J.E."/>
            <person name="Hyun D.W."/>
            <person name="Kang M.S."/>
            <person name="Lee K.E."/>
            <person name="Lee B.H."/>
            <person name="Bae J.W."/>
        </authorList>
    </citation>
    <scope>NUCLEOTIDE SEQUENCE [LARGE SCALE GENOMIC DNA]</scope>
    <source>
        <strain evidence="17 18">S11R28</strain>
    </source>
</reference>
<sequence>MFFQKTVFTRTTLAALASLSASMAGGAHAQTAPVNSVTVTANPLGRDESMQILTPTTVLSGPDLRNKIGSSLGETLGSELGVTASGFGAGASRPIIRGLEGPRVKILQNGMAVADVSSLSNDHAVASESATAQQIEILRGPAALLYGSGAIGGLVNVVDDRIPRHLSKELNGEAEIRYGSVSQEKSLSFFIDGSSGDIGLHLDGNARDTGNYKIPGFSEQANPASGSGTLANSFTRESSLGLGVSLIQAWGHVGASVQTMDDHYGIPTEERSFIDLTQNRYDLDAAIKAPISGFDMLSVKLASSDYKHTEKQEDGTALTDFRNRSLETRISLAHSNWSGWEGSWGLQTENTKFSALSASTGRADTVPTTKSSSLAAFFVEQRSFGDVLGSAGARIEKIERTPEAQYGLPTRDFTLKSASLGALWQFTKGYGLGTSFSIAQRAPTTEELYSNGPHESTATFDIGNNNLKIEKSRNLEVSLQKTSGIIRWKINAFMNKVNNYVYGNTKGITVDDEGNPDPAGEFIARNWDQAAATIRGGEAELSYNQHGEGWSVRGFADTSRGTLDNLGNLPLQPANRVGLEIGYKHSGWRTSLNALHAQSQSRLASFEHYSTPAFTKLDLNVAYSHPYMNSQITWFMQAKNLLNQDIRLATSVLKETVPQPMRGLIAGVRATF</sequence>
<evidence type="ECO:0000259" key="15">
    <source>
        <dbReference type="Pfam" id="PF00593"/>
    </source>
</evidence>
<protein>
    <submittedName>
        <fullName evidence="17">TonB-dependent receptor</fullName>
    </submittedName>
</protein>
<evidence type="ECO:0000256" key="1">
    <source>
        <dbReference type="ARBA" id="ARBA00004571"/>
    </source>
</evidence>
<feature type="domain" description="TonB-dependent receptor plug" evidence="16">
    <location>
        <begin position="51"/>
        <end position="153"/>
    </location>
</feature>